<sequence length="224" mass="24035">MKKLFLNSLSITSAAAVVLVSVLSVNDAAAAGAAERSFNKAAGAEKAAQRGGKKGNPEKSFARLDTDESGTLTLDELTAQATAKAEKKFSHSDADEDGLLSFDEWVSPRATADYSDIIDDIVLCVEELKVESGDDSIIVPDPENYLTPQQKFDAIDSNSDSYLDLAEVQAKASAKAEQSFTRLDKDESGDVSLDEYTAIKQTSKATRHAIKSCIDELTVAEVFE</sequence>
<keyword evidence="5" id="KW-1185">Reference proteome</keyword>
<keyword evidence="2" id="KW-0732">Signal</keyword>
<dbReference type="Proteomes" id="UP000638014">
    <property type="component" value="Unassembled WGS sequence"/>
</dbReference>
<dbReference type="AlphaFoldDB" id="A0A8J6UPI5"/>
<dbReference type="EMBL" id="JACXAF010000003">
    <property type="protein sequence ID" value="MBD1388502.1"/>
    <property type="molecule type" value="Genomic_DNA"/>
</dbReference>
<feature type="region of interest" description="Disordered" evidence="1">
    <location>
        <begin position="42"/>
        <end position="63"/>
    </location>
</feature>
<name>A0A8J6UPI5_9GAMM</name>
<dbReference type="PROSITE" id="PS50222">
    <property type="entry name" value="EF_HAND_2"/>
    <property type="match status" value="1"/>
</dbReference>
<evidence type="ECO:0000313" key="5">
    <source>
        <dbReference type="Proteomes" id="UP000638014"/>
    </source>
</evidence>
<dbReference type="RefSeq" id="WP_191143606.1">
    <property type="nucleotide sequence ID" value="NZ_JACXAF010000003.1"/>
</dbReference>
<evidence type="ECO:0000259" key="3">
    <source>
        <dbReference type="PROSITE" id="PS50222"/>
    </source>
</evidence>
<evidence type="ECO:0000256" key="1">
    <source>
        <dbReference type="SAM" id="MobiDB-lite"/>
    </source>
</evidence>
<organism evidence="4 5">
    <name type="scientific">Neiella litorisoli</name>
    <dbReference type="NCBI Taxonomy" id="2771431"/>
    <lineage>
        <taxon>Bacteria</taxon>
        <taxon>Pseudomonadati</taxon>
        <taxon>Pseudomonadota</taxon>
        <taxon>Gammaproteobacteria</taxon>
        <taxon>Alteromonadales</taxon>
        <taxon>Echinimonadaceae</taxon>
        <taxon>Neiella</taxon>
    </lineage>
</organism>
<feature type="domain" description="EF-hand" evidence="3">
    <location>
        <begin position="52"/>
        <end position="87"/>
    </location>
</feature>
<dbReference type="InterPro" id="IPR018247">
    <property type="entry name" value="EF_Hand_1_Ca_BS"/>
</dbReference>
<comment type="caution">
    <text evidence="4">The sequence shown here is derived from an EMBL/GenBank/DDBJ whole genome shotgun (WGS) entry which is preliminary data.</text>
</comment>
<dbReference type="SUPFAM" id="SSF47473">
    <property type="entry name" value="EF-hand"/>
    <property type="match status" value="1"/>
</dbReference>
<dbReference type="InterPro" id="IPR002048">
    <property type="entry name" value="EF_hand_dom"/>
</dbReference>
<protein>
    <recommendedName>
        <fullName evidence="3">EF-hand domain-containing protein</fullName>
    </recommendedName>
</protein>
<accession>A0A8J6UPI5</accession>
<dbReference type="InterPro" id="IPR011992">
    <property type="entry name" value="EF-hand-dom_pair"/>
</dbReference>
<dbReference type="GO" id="GO:0005509">
    <property type="term" value="F:calcium ion binding"/>
    <property type="evidence" value="ECO:0007669"/>
    <property type="project" value="InterPro"/>
</dbReference>
<proteinExistence type="predicted"/>
<gene>
    <name evidence="4" type="ORF">IC617_03590</name>
</gene>
<evidence type="ECO:0000313" key="4">
    <source>
        <dbReference type="EMBL" id="MBD1388502.1"/>
    </source>
</evidence>
<dbReference type="Pfam" id="PF13202">
    <property type="entry name" value="EF-hand_5"/>
    <property type="match status" value="1"/>
</dbReference>
<dbReference type="PROSITE" id="PS00018">
    <property type="entry name" value="EF_HAND_1"/>
    <property type="match status" value="3"/>
</dbReference>
<dbReference type="Gene3D" id="1.10.238.10">
    <property type="entry name" value="EF-hand"/>
    <property type="match status" value="2"/>
</dbReference>
<reference evidence="4" key="1">
    <citation type="submission" date="2020-09" db="EMBL/GenBank/DDBJ databases">
        <title>A novel bacterium of genus Neiella, isolated from South China Sea.</title>
        <authorList>
            <person name="Huang H."/>
            <person name="Mo K."/>
            <person name="Hu Y."/>
        </authorList>
    </citation>
    <scope>NUCLEOTIDE SEQUENCE</scope>
    <source>
        <strain evidence="4">HB171785</strain>
    </source>
</reference>
<feature type="signal peptide" evidence="2">
    <location>
        <begin position="1"/>
        <end position="30"/>
    </location>
</feature>
<feature type="chain" id="PRO_5035192259" description="EF-hand domain-containing protein" evidence="2">
    <location>
        <begin position="31"/>
        <end position="224"/>
    </location>
</feature>
<evidence type="ECO:0000256" key="2">
    <source>
        <dbReference type="SAM" id="SignalP"/>
    </source>
</evidence>